<comment type="function">
    <text evidence="1">Alpha-L-fucosidase is responsible for hydrolyzing the alpha-1,6-linked fucose joined to the reducing-end N-acetylglucosamine of the carbohydrate moieties of glycoproteins.</text>
</comment>
<dbReference type="PIRSF" id="PIRSF001092">
    <property type="entry name" value="Alpha-L-fucosidase"/>
    <property type="match status" value="1"/>
</dbReference>
<keyword evidence="6" id="KW-0326">Glycosidase</keyword>
<comment type="caution">
    <text evidence="10">The sequence shown here is derived from an EMBL/GenBank/DDBJ whole genome shotgun (WGS) entry which is preliminary data.</text>
</comment>
<feature type="signal peptide" evidence="7">
    <location>
        <begin position="1"/>
        <end position="18"/>
    </location>
</feature>
<dbReference type="EMBL" id="VLLE01000002">
    <property type="protein sequence ID" value="TWI85605.1"/>
    <property type="molecule type" value="Genomic_DNA"/>
</dbReference>
<dbReference type="GO" id="GO:0004560">
    <property type="term" value="F:alpha-L-fucosidase activity"/>
    <property type="evidence" value="ECO:0007669"/>
    <property type="project" value="InterPro"/>
</dbReference>
<dbReference type="InterPro" id="IPR057739">
    <property type="entry name" value="Glyco_hydro_29_N"/>
</dbReference>
<evidence type="ECO:0000256" key="5">
    <source>
        <dbReference type="ARBA" id="ARBA00022801"/>
    </source>
</evidence>
<dbReference type="Pfam" id="PF01120">
    <property type="entry name" value="Alpha_L_fucos"/>
    <property type="match status" value="1"/>
</dbReference>
<dbReference type="PANTHER" id="PTHR10030">
    <property type="entry name" value="ALPHA-L-FUCOSIDASE"/>
    <property type="match status" value="1"/>
</dbReference>
<accession>A0A562SWE3</accession>
<evidence type="ECO:0000256" key="3">
    <source>
        <dbReference type="ARBA" id="ARBA00012662"/>
    </source>
</evidence>
<feature type="domain" description="Glycoside hydrolase family 29 N-terminal" evidence="8">
    <location>
        <begin position="52"/>
        <end position="415"/>
    </location>
</feature>
<dbReference type="GO" id="GO:0006004">
    <property type="term" value="P:fucose metabolic process"/>
    <property type="evidence" value="ECO:0007669"/>
    <property type="project" value="InterPro"/>
</dbReference>
<dbReference type="InterPro" id="IPR013780">
    <property type="entry name" value="Glyco_hydro_b"/>
</dbReference>
<evidence type="ECO:0000256" key="2">
    <source>
        <dbReference type="ARBA" id="ARBA00007951"/>
    </source>
</evidence>
<evidence type="ECO:0000259" key="8">
    <source>
        <dbReference type="Pfam" id="PF01120"/>
    </source>
</evidence>
<proteinExistence type="inferred from homology"/>
<dbReference type="InterPro" id="IPR016286">
    <property type="entry name" value="FUC_metazoa-typ"/>
</dbReference>
<dbReference type="Gene3D" id="2.60.40.1180">
    <property type="entry name" value="Golgi alpha-mannosidase II"/>
    <property type="match status" value="1"/>
</dbReference>
<dbReference type="GO" id="GO:0005764">
    <property type="term" value="C:lysosome"/>
    <property type="evidence" value="ECO:0007669"/>
    <property type="project" value="TreeGrafter"/>
</dbReference>
<dbReference type="InterPro" id="IPR000933">
    <property type="entry name" value="Glyco_hydro_29"/>
</dbReference>
<gene>
    <name evidence="10" type="ORF">IQ13_0768</name>
</gene>
<keyword evidence="4 7" id="KW-0732">Signal</keyword>
<dbReference type="EC" id="3.2.1.51" evidence="3"/>
<sequence length="510" mass="58537">MKRFAVSCIIFAVSFIHASAQTADSVRTSFTQPVVPRVTLQLPGGKAKDIPKGPYKPSWQSIKDNYKVPDWFLNGKFGIFIHYGVYTVAAHASEWYPRHMYSNDGVRKWHEAKFGPVHQFGYKDLIPLFKMEQFKAEEWAALFKAAGARYVIPTAEHHDGFAMYESALTKWDAKDMGPRIDFIGELGKAVRKEGLKFGVSNHRMEHWDFMYPQLKIKTDLFDPAYSDFYGPPQVPPQRTEKKPGEEVIEDQQKAYQSVPFLEEWLMRCQELVDKYQPDMFWFDNGVNSRMLDSVKLRFAAYYYNRAAQWKKPVSISTKSDAYLEGSIKDFERQGRAPKELTNYVWQVDDPIGEKFGYVEGMKLTNAATIIRRLIENVARNGNYMLNISPRADGTIPQEQKDILLGVGKWLQQNGEGIYDTRAWHFAGAGQVRFTRKGNTLYALLLQWPSSTINIEWPQPEKWGAVKKVTLLGAAEKINFTQTEKGITIQQPQTKPGEHAWVFKLEGLTLD</sequence>
<evidence type="ECO:0000256" key="6">
    <source>
        <dbReference type="ARBA" id="ARBA00023295"/>
    </source>
</evidence>
<dbReference type="Gene3D" id="3.20.20.80">
    <property type="entry name" value="Glycosidases"/>
    <property type="match status" value="1"/>
</dbReference>
<dbReference type="SUPFAM" id="SSF51445">
    <property type="entry name" value="(Trans)glycosidases"/>
    <property type="match status" value="1"/>
</dbReference>
<feature type="domain" description="Alpha-L-fucosidase C-terminal" evidence="9">
    <location>
        <begin position="430"/>
        <end position="505"/>
    </location>
</feature>
<dbReference type="Proteomes" id="UP000316167">
    <property type="component" value="Unassembled WGS sequence"/>
</dbReference>
<evidence type="ECO:0000313" key="10">
    <source>
        <dbReference type="EMBL" id="TWI85605.1"/>
    </source>
</evidence>
<dbReference type="InterPro" id="IPR031919">
    <property type="entry name" value="Fucosidase_C"/>
</dbReference>
<reference evidence="10 11" key="1">
    <citation type="journal article" date="2015" name="Stand. Genomic Sci.">
        <title>Genomic Encyclopedia of Bacterial and Archaeal Type Strains, Phase III: the genomes of soil and plant-associated and newly described type strains.</title>
        <authorList>
            <person name="Whitman W.B."/>
            <person name="Woyke T."/>
            <person name="Klenk H.P."/>
            <person name="Zhou Y."/>
            <person name="Lilburn T.G."/>
            <person name="Beck B.J."/>
            <person name="De Vos P."/>
            <person name="Vandamme P."/>
            <person name="Eisen J.A."/>
            <person name="Garrity G."/>
            <person name="Hugenholtz P."/>
            <person name="Kyrpides N.C."/>
        </authorList>
    </citation>
    <scope>NUCLEOTIDE SEQUENCE [LARGE SCALE GENOMIC DNA]</scope>
    <source>
        <strain evidence="10 11">CGMCC 1.7271</strain>
    </source>
</reference>
<dbReference type="AlphaFoldDB" id="A0A562SWE3"/>
<dbReference type="GO" id="GO:0016139">
    <property type="term" value="P:glycoside catabolic process"/>
    <property type="evidence" value="ECO:0007669"/>
    <property type="project" value="TreeGrafter"/>
</dbReference>
<dbReference type="InterPro" id="IPR017853">
    <property type="entry name" value="GH"/>
</dbReference>
<dbReference type="Pfam" id="PF16757">
    <property type="entry name" value="Fucosidase_C"/>
    <property type="match status" value="1"/>
</dbReference>
<feature type="chain" id="PRO_5022053832" description="alpha-L-fucosidase" evidence="7">
    <location>
        <begin position="19"/>
        <end position="510"/>
    </location>
</feature>
<keyword evidence="5" id="KW-0378">Hydrolase</keyword>
<dbReference type="RefSeq" id="WP_144884643.1">
    <property type="nucleotide sequence ID" value="NZ_VLLE01000002.1"/>
</dbReference>
<evidence type="ECO:0000256" key="7">
    <source>
        <dbReference type="SAM" id="SignalP"/>
    </source>
</evidence>
<evidence type="ECO:0000313" key="11">
    <source>
        <dbReference type="Proteomes" id="UP000316167"/>
    </source>
</evidence>
<protein>
    <recommendedName>
        <fullName evidence="3">alpha-L-fucosidase</fullName>
        <ecNumber evidence="3">3.2.1.51</ecNumber>
    </recommendedName>
</protein>
<keyword evidence="11" id="KW-1185">Reference proteome</keyword>
<dbReference type="SMART" id="SM00812">
    <property type="entry name" value="Alpha_L_fucos"/>
    <property type="match status" value="1"/>
</dbReference>
<comment type="similarity">
    <text evidence="2">Belongs to the glycosyl hydrolase 29 family.</text>
</comment>
<dbReference type="OrthoDB" id="107551at2"/>
<evidence type="ECO:0000259" key="9">
    <source>
        <dbReference type="Pfam" id="PF16757"/>
    </source>
</evidence>
<evidence type="ECO:0000256" key="1">
    <source>
        <dbReference type="ARBA" id="ARBA00004071"/>
    </source>
</evidence>
<organism evidence="10 11">
    <name type="scientific">Lacibacter cauensis</name>
    <dbReference type="NCBI Taxonomy" id="510947"/>
    <lineage>
        <taxon>Bacteria</taxon>
        <taxon>Pseudomonadati</taxon>
        <taxon>Bacteroidota</taxon>
        <taxon>Chitinophagia</taxon>
        <taxon>Chitinophagales</taxon>
        <taxon>Chitinophagaceae</taxon>
        <taxon>Lacibacter</taxon>
    </lineage>
</organism>
<name>A0A562SWE3_9BACT</name>
<evidence type="ECO:0000256" key="4">
    <source>
        <dbReference type="ARBA" id="ARBA00022729"/>
    </source>
</evidence>
<dbReference type="PANTHER" id="PTHR10030:SF37">
    <property type="entry name" value="ALPHA-L-FUCOSIDASE-RELATED"/>
    <property type="match status" value="1"/>
</dbReference>